<dbReference type="InterPro" id="IPR013610">
    <property type="entry name" value="ArdC_N"/>
</dbReference>
<dbReference type="Pfam" id="PF18818">
    <property type="entry name" value="MPTase-PolyVal"/>
    <property type="match status" value="1"/>
</dbReference>
<comment type="caution">
    <text evidence="4">The sequence shown here is derived from an EMBL/GenBank/DDBJ whole genome shotgun (WGS) entry which is preliminary data.</text>
</comment>
<organism evidence="4 5">
    <name type="scientific">Flavobacterium geliluteum</name>
    <dbReference type="NCBI Taxonomy" id="2816120"/>
    <lineage>
        <taxon>Bacteria</taxon>
        <taxon>Pseudomonadati</taxon>
        <taxon>Bacteroidota</taxon>
        <taxon>Flavobacteriia</taxon>
        <taxon>Flavobacteriales</taxon>
        <taxon>Flavobacteriaceae</taxon>
        <taxon>Flavobacterium</taxon>
    </lineage>
</organism>
<dbReference type="Pfam" id="PF08401">
    <property type="entry name" value="ArdcN"/>
    <property type="match status" value="1"/>
</dbReference>
<evidence type="ECO:0000256" key="1">
    <source>
        <dbReference type="SAM" id="MobiDB-lite"/>
    </source>
</evidence>
<evidence type="ECO:0000313" key="5">
    <source>
        <dbReference type="Proteomes" id="UP000675047"/>
    </source>
</evidence>
<evidence type="ECO:0000259" key="2">
    <source>
        <dbReference type="Pfam" id="PF08401"/>
    </source>
</evidence>
<name>A0A941AXG9_9FLAO</name>
<sequence length="732" mass="82723">MDLITSFNNLNGKQVSRSALKKLLARAKKQNHALISKRITNVLKQNNDSVFTIEINDFITELGLSGAEQSIILPTLEYQSEPDTEGGLNGVSPDDIYSYITDLIINTIEKVGHLPWQKEWVGSGADGTARNYVSKKEYTGANFLLNFDVRFDEDGKGYLVPIKFIQPYYLTFNQIRETKASLKKDSKARRVIYYTMIFNYDNGTLKFKTTDKAKFTEFVKSHGLTKEDLKAHLVKIPVIKYYNVFRADDCTGLKFPSDKTDSKKVNPIEQAQVLIDGYKNPPAYTFVGDKAYYQPATDTLNMPKITAFNKEASYYCTYFHELTHSTGAVKRLGRDFSGKFGSKNYAYEELIAELGAVFLCSEAGILFQTKENSAKYLKNWNRVLVSELENDNRFFLKASAQSQKAVNYILNRNSDSEKDEEEEKNTAPVKKVVVKMPVKKPAKIKAKSKTKQGEQLDLFAGLGARAKTKKATEVKKKQVKPVTKNTPTRVSTRHPNLDQNKSLNQLEKLGFVSASSAPKEAKDVFVLGGEIGKFLQKQQPHKALILIKGNKHSSKSQLAMQIANAFGEEQTPVAYIDYEQGGIESKDTLDSINRNTTEKGRLYIAIKGYLEKPFQELQDFCKVVKVIIADSVTDLKITADQLNFLRTTYPKVIWCFISQVKENGAMYGGNKMAHNPTSVIHCSSHQDPKQRFATLEKNRGNDLTLKYSMYYKKVVNQSTESKSKRKLSFKVK</sequence>
<keyword evidence="5" id="KW-1185">Reference proteome</keyword>
<evidence type="ECO:0000313" key="4">
    <source>
        <dbReference type="EMBL" id="MBP4139165.1"/>
    </source>
</evidence>
<feature type="domain" description="N-terminal" evidence="2">
    <location>
        <begin position="95"/>
        <end position="245"/>
    </location>
</feature>
<accession>A0A941AXG9</accession>
<proteinExistence type="predicted"/>
<gene>
    <name evidence="4" type="ORF">J3495_13880</name>
</gene>
<dbReference type="AlphaFoldDB" id="A0A941AXG9"/>
<feature type="domain" description="Polyvalent protein metallopeptidase" evidence="3">
    <location>
        <begin position="287"/>
        <end position="400"/>
    </location>
</feature>
<dbReference type="EMBL" id="JAGFBV010000023">
    <property type="protein sequence ID" value="MBP4139165.1"/>
    <property type="molecule type" value="Genomic_DNA"/>
</dbReference>
<feature type="region of interest" description="Disordered" evidence="1">
    <location>
        <begin position="470"/>
        <end position="497"/>
    </location>
</feature>
<dbReference type="InterPro" id="IPR027417">
    <property type="entry name" value="P-loop_NTPase"/>
</dbReference>
<evidence type="ECO:0000259" key="3">
    <source>
        <dbReference type="Pfam" id="PF18818"/>
    </source>
</evidence>
<feature type="compositionally biased region" description="Polar residues" evidence="1">
    <location>
        <begin position="483"/>
        <end position="497"/>
    </location>
</feature>
<protein>
    <submittedName>
        <fullName evidence="4">DUF1738 domain-containing protein</fullName>
    </submittedName>
</protein>
<dbReference type="RefSeq" id="WP_210667137.1">
    <property type="nucleotide sequence ID" value="NZ_JAGFBV010000023.1"/>
</dbReference>
<dbReference type="GO" id="GO:0003697">
    <property type="term" value="F:single-stranded DNA binding"/>
    <property type="evidence" value="ECO:0007669"/>
    <property type="project" value="InterPro"/>
</dbReference>
<dbReference type="Proteomes" id="UP000675047">
    <property type="component" value="Unassembled WGS sequence"/>
</dbReference>
<dbReference type="InterPro" id="IPR041459">
    <property type="entry name" value="MPTase-PolyVal"/>
</dbReference>
<dbReference type="Gene3D" id="3.40.50.300">
    <property type="entry name" value="P-loop containing nucleotide triphosphate hydrolases"/>
    <property type="match status" value="1"/>
</dbReference>
<reference evidence="4 5" key="1">
    <citation type="submission" date="2021-03" db="EMBL/GenBank/DDBJ databases">
        <title>Flavobacterium Flabelliformis Sp. Nov. And Flavobacterium Geliluteum Sp. Nov., Two Novel Multidrug Resistant Psychrophilic Species Isolated From Antarctica.</title>
        <authorList>
            <person name="Kralova S."/>
            <person name="Busse H.J."/>
            <person name="Bezdicek M."/>
            <person name="Nykrynova M."/>
            <person name="Kroupova E."/>
            <person name="Krsek D."/>
            <person name="Sedlacek I."/>
        </authorList>
    </citation>
    <scope>NUCLEOTIDE SEQUENCE [LARGE SCALE GENOMIC DNA]</scope>
    <source>
        <strain evidence="4 5">P7388</strain>
    </source>
</reference>